<dbReference type="InterPro" id="IPR037401">
    <property type="entry name" value="SnoaL-like"/>
</dbReference>
<dbReference type="EMBL" id="JADQDF010000001">
    <property type="protein sequence ID" value="MBW0130925.1"/>
    <property type="molecule type" value="Genomic_DNA"/>
</dbReference>
<reference evidence="2 3" key="1">
    <citation type="submission" date="2020-11" db="EMBL/GenBank/DDBJ databases">
        <title>Pseudonocardia abyssalis sp. nov. and Pseudonocardia oceani sp. nov., description and phylogenomic analysis of two novel actinomycetes isolated from the deep Southern Ocean.</title>
        <authorList>
            <person name="Parra J."/>
        </authorList>
    </citation>
    <scope>NUCLEOTIDE SEQUENCE [LARGE SCALE GENOMIC DNA]</scope>
    <source>
        <strain evidence="3">KRD185</strain>
    </source>
</reference>
<sequence length="143" mass="15466">MTVTDPADGAAVVRAYLDAVSVLDVAAIVATFHPEIVLHIPYAPDGIPRIVEGRTAAAEWFAGLPDLVAPMRFADHEIQALQQPGEFVAEYTSDSTVLPTGLPYRNRYISRFTVRDGLVVRLAEYFDPVELIRALGGSVAMPG</sequence>
<dbReference type="Proteomes" id="UP000694300">
    <property type="component" value="Unassembled WGS sequence"/>
</dbReference>
<dbReference type="Pfam" id="PF12680">
    <property type="entry name" value="SnoaL_2"/>
    <property type="match status" value="1"/>
</dbReference>
<feature type="domain" description="SnoaL-like" evidence="1">
    <location>
        <begin position="13"/>
        <end position="121"/>
    </location>
</feature>
<organism evidence="2 3">
    <name type="scientific">Pseudonocardia oceani</name>
    <dbReference type="NCBI Taxonomy" id="2792013"/>
    <lineage>
        <taxon>Bacteria</taxon>
        <taxon>Bacillati</taxon>
        <taxon>Actinomycetota</taxon>
        <taxon>Actinomycetes</taxon>
        <taxon>Pseudonocardiales</taxon>
        <taxon>Pseudonocardiaceae</taxon>
        <taxon>Pseudonocardia</taxon>
    </lineage>
</organism>
<dbReference type="RefSeq" id="WP_218590738.1">
    <property type="nucleotide sequence ID" value="NZ_JADQDE010000007.1"/>
</dbReference>
<name>A0ABS6UFA9_9PSEU</name>
<evidence type="ECO:0000313" key="3">
    <source>
        <dbReference type="Proteomes" id="UP000694300"/>
    </source>
</evidence>
<accession>A0ABS6UFA9</accession>
<keyword evidence="3" id="KW-1185">Reference proteome</keyword>
<protein>
    <submittedName>
        <fullName evidence="2">Nuclear transport factor 2 family protein</fullName>
    </submittedName>
</protein>
<gene>
    <name evidence="2" type="ORF">I4I82_25085</name>
</gene>
<evidence type="ECO:0000259" key="1">
    <source>
        <dbReference type="Pfam" id="PF12680"/>
    </source>
</evidence>
<proteinExistence type="predicted"/>
<comment type="caution">
    <text evidence="2">The sequence shown here is derived from an EMBL/GenBank/DDBJ whole genome shotgun (WGS) entry which is preliminary data.</text>
</comment>
<evidence type="ECO:0000313" key="2">
    <source>
        <dbReference type="EMBL" id="MBW0130925.1"/>
    </source>
</evidence>